<dbReference type="OrthoDB" id="6402405at2"/>
<evidence type="ECO:0000313" key="3">
    <source>
        <dbReference type="Proteomes" id="UP000438476"/>
    </source>
</evidence>
<keyword evidence="3" id="KW-1185">Reference proteome</keyword>
<name>A0A6I4T8A5_9SPHN</name>
<comment type="caution">
    <text evidence="2">The sequence shown here is derived from an EMBL/GenBank/DDBJ whole genome shotgun (WGS) entry which is preliminary data.</text>
</comment>
<gene>
    <name evidence="2" type="ORF">GRI91_10790</name>
</gene>
<dbReference type="InterPro" id="IPR006522">
    <property type="entry name" value="Phage_virion_morphogenesis"/>
</dbReference>
<dbReference type="EMBL" id="WTYT01000004">
    <property type="protein sequence ID" value="MXO66243.1"/>
    <property type="molecule type" value="Genomic_DNA"/>
</dbReference>
<organism evidence="2 3">
    <name type="scientific">Altericroceibacterium endophyticum</name>
    <dbReference type="NCBI Taxonomy" id="1808508"/>
    <lineage>
        <taxon>Bacteria</taxon>
        <taxon>Pseudomonadati</taxon>
        <taxon>Pseudomonadota</taxon>
        <taxon>Alphaproteobacteria</taxon>
        <taxon>Sphingomonadales</taxon>
        <taxon>Erythrobacteraceae</taxon>
        <taxon>Altericroceibacterium</taxon>
    </lineage>
</organism>
<feature type="region of interest" description="Disordered" evidence="1">
    <location>
        <begin position="38"/>
        <end position="60"/>
    </location>
</feature>
<proteinExistence type="predicted"/>
<evidence type="ECO:0000256" key="1">
    <source>
        <dbReference type="SAM" id="MobiDB-lite"/>
    </source>
</evidence>
<accession>A0A6I4T8A5</accession>
<dbReference type="Proteomes" id="UP000438476">
    <property type="component" value="Unassembled WGS sequence"/>
</dbReference>
<dbReference type="NCBIfam" id="TIGR01635">
    <property type="entry name" value="tail_comp_S"/>
    <property type="match status" value="1"/>
</dbReference>
<evidence type="ECO:0000313" key="2">
    <source>
        <dbReference type="EMBL" id="MXO66243.1"/>
    </source>
</evidence>
<protein>
    <submittedName>
        <fullName evidence="2">Phage virion morphogenesis protein</fullName>
    </submittedName>
</protein>
<sequence length="221" mass="25268">MNGDLAELEAITGGMLKALEPRERRRLFRRVATAMRKQNRARIRKQRNPDGSRFAPRKPAPEPIIGNYAVKFLYPSSGSGAPRLAFMKSWEKQGPIFTGYDIEAGGLRSFEYAKVIKWLPVSVKDENTSAGTIRRRRTIRQRAMFRKITRRMFTGQSDHEAWIGFGGMVASVAEVHQFGLRDRPARHAREVRYARRELLGMTAADREDLLDAVLEHLTEKV</sequence>
<dbReference type="AlphaFoldDB" id="A0A6I4T8A5"/>
<reference evidence="2 3" key="1">
    <citation type="submission" date="2019-12" db="EMBL/GenBank/DDBJ databases">
        <title>Genomic-based taxomic classification of the family Erythrobacteraceae.</title>
        <authorList>
            <person name="Xu L."/>
        </authorList>
    </citation>
    <scope>NUCLEOTIDE SEQUENCE [LARGE SCALE GENOMIC DNA]</scope>
    <source>
        <strain evidence="2 3">LMG 29518</strain>
    </source>
</reference>
<dbReference type="Pfam" id="PF05069">
    <property type="entry name" value="Phage_tail_S"/>
    <property type="match status" value="2"/>
</dbReference>